<dbReference type="Proteomes" id="UP000019102">
    <property type="component" value="Unassembled WGS sequence"/>
</dbReference>
<protein>
    <recommendedName>
        <fullName evidence="2">Sodium symporter small subunit domain-containing protein</fullName>
    </recommendedName>
</protein>
<dbReference type="EMBL" id="BAVS01000004">
    <property type="protein sequence ID" value="GAE92392.1"/>
    <property type="molecule type" value="Genomic_DNA"/>
</dbReference>
<feature type="transmembrane region" description="Helical" evidence="1">
    <location>
        <begin position="21"/>
        <end position="44"/>
    </location>
</feature>
<keyword evidence="4" id="KW-1185">Reference proteome</keyword>
<evidence type="ECO:0000313" key="4">
    <source>
        <dbReference type="Proteomes" id="UP000019102"/>
    </source>
</evidence>
<dbReference type="STRING" id="1298598.JCM21714_1386"/>
<organism evidence="3 4">
    <name type="scientific">Gracilibacillus boraciitolerans JCM 21714</name>
    <dbReference type="NCBI Taxonomy" id="1298598"/>
    <lineage>
        <taxon>Bacteria</taxon>
        <taxon>Bacillati</taxon>
        <taxon>Bacillota</taxon>
        <taxon>Bacilli</taxon>
        <taxon>Bacillales</taxon>
        <taxon>Bacillaceae</taxon>
        <taxon>Gracilibacillus</taxon>
    </lineage>
</organism>
<dbReference type="Pfam" id="PF13937">
    <property type="entry name" value="DUF4212"/>
    <property type="match status" value="1"/>
</dbReference>
<accession>W4VGP7</accession>
<keyword evidence="1" id="KW-1133">Transmembrane helix</keyword>
<name>W4VGP7_9BACI</name>
<dbReference type="eggNOG" id="COG4327">
    <property type="taxonomic scope" value="Bacteria"/>
</dbReference>
<proteinExistence type="predicted"/>
<dbReference type="NCBIfam" id="TIGR03647">
    <property type="entry name" value="Na_symport_sm"/>
    <property type="match status" value="1"/>
</dbReference>
<evidence type="ECO:0000313" key="3">
    <source>
        <dbReference type="EMBL" id="GAE92392.1"/>
    </source>
</evidence>
<dbReference type="InterPro" id="IPR019886">
    <property type="entry name" value="Na_symporter_ssu"/>
</dbReference>
<evidence type="ECO:0000256" key="1">
    <source>
        <dbReference type="SAM" id="Phobius"/>
    </source>
</evidence>
<feature type="domain" description="Sodium symporter small subunit" evidence="2">
    <location>
        <begin position="15"/>
        <end position="89"/>
    </location>
</feature>
<evidence type="ECO:0000259" key="2">
    <source>
        <dbReference type="Pfam" id="PF13937"/>
    </source>
</evidence>
<dbReference type="AlphaFoldDB" id="W4VGP7"/>
<gene>
    <name evidence="3" type="ORF">JCM21714_1386</name>
</gene>
<keyword evidence="1" id="KW-0472">Membrane</keyword>
<sequence length="98" mass="11593">MGEKQMKQTLNEKQRWYWKKNITLILSLLVVWAIVAFGGAILFAEPLYHVRFLNVTLSYWIAHQGAILVFICLILIYALRMDKLDKKYKEIMNEGKME</sequence>
<feature type="transmembrane region" description="Helical" evidence="1">
    <location>
        <begin position="56"/>
        <end position="79"/>
    </location>
</feature>
<keyword evidence="1" id="KW-0812">Transmembrane</keyword>
<reference evidence="3 4" key="1">
    <citation type="journal article" date="2014" name="Genome Announc.">
        <title>Draft Genome Sequence of the Boron-Tolerant and Moderately Halotolerant Bacterium Gracilibacillus boraciitolerans JCM 21714T.</title>
        <authorList>
            <person name="Ahmed I."/>
            <person name="Oshima K."/>
            <person name="Suda W."/>
            <person name="Kitamura K."/>
            <person name="Iida T."/>
            <person name="Ohmori Y."/>
            <person name="Fujiwara T."/>
            <person name="Hattori M."/>
            <person name="Ohkuma M."/>
        </authorList>
    </citation>
    <scope>NUCLEOTIDE SEQUENCE [LARGE SCALE GENOMIC DNA]</scope>
    <source>
        <strain evidence="3 4">JCM 21714</strain>
    </source>
</reference>
<comment type="caution">
    <text evidence="3">The sequence shown here is derived from an EMBL/GenBank/DDBJ whole genome shotgun (WGS) entry which is preliminary data.</text>
</comment>